<dbReference type="AlphaFoldDB" id="S7U672"/>
<dbReference type="PANTHER" id="PTHR10192:SF5">
    <property type="entry name" value="GEPHYRIN"/>
    <property type="match status" value="1"/>
</dbReference>
<evidence type="ECO:0000256" key="6">
    <source>
        <dbReference type="RuleBase" id="RU365090"/>
    </source>
</evidence>
<dbReference type="SUPFAM" id="SSF63867">
    <property type="entry name" value="MoeA C-terminal domain-like"/>
    <property type="match status" value="1"/>
</dbReference>
<feature type="domain" description="MoaB/Mog" evidence="7">
    <location>
        <begin position="185"/>
        <end position="324"/>
    </location>
</feature>
<evidence type="ECO:0000313" key="9">
    <source>
        <dbReference type="Proteomes" id="UP000014977"/>
    </source>
</evidence>
<comment type="pathway">
    <text evidence="2 6">Cofactor biosynthesis; molybdopterin biosynthesis.</text>
</comment>
<sequence>MKDFFKVMDIEAVTALRAGFPTAGEETVPVLETLDRILAEAIVSDIDLPDFRRATMDGYAVRAGATFGASDGAPACLTVRGTIRMGEVPGFAVGPGEASRISTGGMLPEGADAVVMIERTESLDDTLIEVYKSVAPGENVVEAGEDFRIGETVLDRGRRIRPQEMGVLSALGRETVRVFRRPVVGIVSTGDEIVPIHQVPSQGRIRDINTYSLAGWVRRAGGIPKIYGIVPDRPEALLATCRQASAESDMVLVSGGSSVGTRDFTIETIASLPRSEVLVHGVSISPGKPTILARVDGKPFWGLPGHVTSAMVVFTVIVRPFIHHLSGLSEASETIWTIPARITRNLPSAQGRVDYVRVRLSRDQGEWRASPVLGKSGLIHTMVKADGLVRIDRDVEGLEKDAPVEVTPL</sequence>
<dbReference type="GO" id="GO:0005829">
    <property type="term" value="C:cytosol"/>
    <property type="evidence" value="ECO:0007669"/>
    <property type="project" value="TreeGrafter"/>
</dbReference>
<dbReference type="Gene3D" id="3.40.980.10">
    <property type="entry name" value="MoaB/Mog-like domain"/>
    <property type="match status" value="1"/>
</dbReference>
<organism evidence="8 9">
    <name type="scientific">Desulfococcus multivorans DSM 2059</name>
    <dbReference type="NCBI Taxonomy" id="1121405"/>
    <lineage>
        <taxon>Bacteria</taxon>
        <taxon>Pseudomonadati</taxon>
        <taxon>Thermodesulfobacteriota</taxon>
        <taxon>Desulfobacteria</taxon>
        <taxon>Desulfobacterales</taxon>
        <taxon>Desulfococcaceae</taxon>
        <taxon>Desulfococcus</taxon>
    </lineage>
</organism>
<dbReference type="InterPro" id="IPR001453">
    <property type="entry name" value="MoaB/Mog_dom"/>
</dbReference>
<dbReference type="STRING" id="897.B2D07_17165"/>
<dbReference type="OrthoDB" id="9804758at2"/>
<evidence type="ECO:0000259" key="7">
    <source>
        <dbReference type="SMART" id="SM00852"/>
    </source>
</evidence>
<dbReference type="SUPFAM" id="SSF53218">
    <property type="entry name" value="Molybdenum cofactor biosynthesis proteins"/>
    <property type="match status" value="1"/>
</dbReference>
<name>S7U672_DESML</name>
<accession>S7U672</accession>
<dbReference type="SMART" id="SM00852">
    <property type="entry name" value="MoCF_biosynth"/>
    <property type="match status" value="1"/>
</dbReference>
<dbReference type="InterPro" id="IPR036688">
    <property type="entry name" value="MoeA_C_domain_IV_sf"/>
</dbReference>
<dbReference type="EMBL" id="ATHJ01000022">
    <property type="protein sequence ID" value="EPR44595.1"/>
    <property type="molecule type" value="Genomic_DNA"/>
</dbReference>
<evidence type="ECO:0000256" key="4">
    <source>
        <dbReference type="ARBA" id="ARBA00023150"/>
    </source>
</evidence>
<dbReference type="Gene3D" id="2.40.340.10">
    <property type="entry name" value="MoeA, C-terminal, domain IV"/>
    <property type="match status" value="1"/>
</dbReference>
<dbReference type="Gene3D" id="2.170.190.11">
    <property type="entry name" value="Molybdopterin biosynthesis moea protein, domain 3"/>
    <property type="match status" value="1"/>
</dbReference>
<dbReference type="InterPro" id="IPR005111">
    <property type="entry name" value="MoeA_C_domain_IV"/>
</dbReference>
<dbReference type="GO" id="GO:0006777">
    <property type="term" value="P:Mo-molybdopterin cofactor biosynthetic process"/>
    <property type="evidence" value="ECO:0007669"/>
    <property type="project" value="UniProtKB-UniRule"/>
</dbReference>
<evidence type="ECO:0000256" key="1">
    <source>
        <dbReference type="ARBA" id="ARBA00002901"/>
    </source>
</evidence>
<dbReference type="SUPFAM" id="SSF63882">
    <property type="entry name" value="MoeA N-terminal region -like"/>
    <property type="match status" value="1"/>
</dbReference>
<dbReference type="NCBIfam" id="TIGR00177">
    <property type="entry name" value="molyb_syn"/>
    <property type="match status" value="1"/>
</dbReference>
<comment type="function">
    <text evidence="1 6">Catalyzes the insertion of molybdate into adenylated molybdopterin with the concomitant release of AMP.</text>
</comment>
<comment type="cofactor">
    <cofactor evidence="6">
        <name>Mg(2+)</name>
        <dbReference type="ChEBI" id="CHEBI:18420"/>
    </cofactor>
</comment>
<proteinExistence type="inferred from homology"/>
<reference evidence="8 9" key="1">
    <citation type="journal article" date="2013" name="Genome Announc.">
        <title>Draft genome sequences for three mercury-methylating, sulfate-reducing bacteria.</title>
        <authorList>
            <person name="Brown S.D."/>
            <person name="Hurt R.A.Jr."/>
            <person name="Gilmour C.C."/>
            <person name="Elias D.A."/>
        </authorList>
    </citation>
    <scope>NUCLEOTIDE SEQUENCE [LARGE SCALE GENOMIC DNA]</scope>
    <source>
        <strain evidence="8 9">DSM 2059</strain>
    </source>
</reference>
<dbReference type="InterPro" id="IPR005110">
    <property type="entry name" value="MoeA_linker/N"/>
</dbReference>
<dbReference type="Pfam" id="PF00994">
    <property type="entry name" value="MoCF_biosynth"/>
    <property type="match status" value="1"/>
</dbReference>
<keyword evidence="4 6" id="KW-0501">Molybdenum cofactor biosynthesis</keyword>
<keyword evidence="6" id="KW-0479">Metal-binding</keyword>
<dbReference type="Proteomes" id="UP000014977">
    <property type="component" value="Unassembled WGS sequence"/>
</dbReference>
<keyword evidence="6" id="KW-0460">Magnesium</keyword>
<gene>
    <name evidence="8" type="ORF">dsmv_1054</name>
</gene>
<keyword evidence="6" id="KW-0500">Molybdenum</keyword>
<evidence type="ECO:0000256" key="3">
    <source>
        <dbReference type="ARBA" id="ARBA00010763"/>
    </source>
</evidence>
<keyword evidence="6" id="KW-0808">Transferase</keyword>
<dbReference type="GO" id="GO:0061599">
    <property type="term" value="F:molybdopterin molybdotransferase activity"/>
    <property type="evidence" value="ECO:0007669"/>
    <property type="project" value="UniProtKB-UniRule"/>
</dbReference>
<evidence type="ECO:0000256" key="5">
    <source>
        <dbReference type="ARBA" id="ARBA00047317"/>
    </source>
</evidence>
<dbReference type="NCBIfam" id="NF045515">
    <property type="entry name" value="Glp_gephyrin"/>
    <property type="match status" value="1"/>
</dbReference>
<comment type="similarity">
    <text evidence="3 6">Belongs to the MoeA family.</text>
</comment>
<protein>
    <recommendedName>
        <fullName evidence="6">Molybdopterin molybdenumtransferase</fullName>
        <ecNumber evidence="6">2.10.1.1</ecNumber>
    </recommendedName>
</protein>
<dbReference type="PATRIC" id="fig|1121405.3.peg.285"/>
<keyword evidence="9" id="KW-1185">Reference proteome</keyword>
<dbReference type="UniPathway" id="UPA00344"/>
<dbReference type="CDD" id="cd00887">
    <property type="entry name" value="MoeA"/>
    <property type="match status" value="1"/>
</dbReference>
<comment type="caution">
    <text evidence="8">The sequence shown here is derived from an EMBL/GenBank/DDBJ whole genome shotgun (WGS) entry which is preliminary data.</text>
</comment>
<evidence type="ECO:0000313" key="8">
    <source>
        <dbReference type="EMBL" id="EPR44595.1"/>
    </source>
</evidence>
<dbReference type="PANTHER" id="PTHR10192">
    <property type="entry name" value="MOLYBDOPTERIN BIOSYNTHESIS PROTEIN"/>
    <property type="match status" value="1"/>
</dbReference>
<dbReference type="Gene3D" id="3.90.105.10">
    <property type="entry name" value="Molybdopterin biosynthesis moea protein, domain 2"/>
    <property type="match status" value="1"/>
</dbReference>
<dbReference type="eggNOG" id="COG0303">
    <property type="taxonomic scope" value="Bacteria"/>
</dbReference>
<evidence type="ECO:0000256" key="2">
    <source>
        <dbReference type="ARBA" id="ARBA00005046"/>
    </source>
</evidence>
<dbReference type="Pfam" id="PF03454">
    <property type="entry name" value="MoeA_C"/>
    <property type="match status" value="1"/>
</dbReference>
<dbReference type="Pfam" id="PF03453">
    <property type="entry name" value="MoeA_N"/>
    <property type="match status" value="1"/>
</dbReference>
<dbReference type="InterPro" id="IPR036425">
    <property type="entry name" value="MoaB/Mog-like_dom_sf"/>
</dbReference>
<dbReference type="InterPro" id="IPR036135">
    <property type="entry name" value="MoeA_linker/N_sf"/>
</dbReference>
<dbReference type="GO" id="GO:0046872">
    <property type="term" value="F:metal ion binding"/>
    <property type="evidence" value="ECO:0007669"/>
    <property type="project" value="UniProtKB-UniRule"/>
</dbReference>
<comment type="catalytic activity">
    <reaction evidence="5">
        <text>adenylyl-molybdopterin + molybdate = Mo-molybdopterin + AMP + H(+)</text>
        <dbReference type="Rhea" id="RHEA:35047"/>
        <dbReference type="ChEBI" id="CHEBI:15378"/>
        <dbReference type="ChEBI" id="CHEBI:36264"/>
        <dbReference type="ChEBI" id="CHEBI:62727"/>
        <dbReference type="ChEBI" id="CHEBI:71302"/>
        <dbReference type="ChEBI" id="CHEBI:456215"/>
        <dbReference type="EC" id="2.10.1.1"/>
    </reaction>
</comment>
<dbReference type="InterPro" id="IPR038987">
    <property type="entry name" value="MoeA-like"/>
</dbReference>
<dbReference type="EC" id="2.10.1.1" evidence="6"/>